<proteinExistence type="inferred from homology"/>
<keyword evidence="7 17" id="KW-0547">Nucleotide-binding</keyword>
<feature type="binding site" evidence="17">
    <location>
        <position position="29"/>
    </location>
    <ligand>
        <name>ATP</name>
        <dbReference type="ChEBI" id="CHEBI:30616"/>
    </ligand>
</feature>
<comment type="similarity">
    <text evidence="2">Belongs to the bacterial diacylglycerol kinase family.</text>
</comment>
<keyword evidence="14" id="KW-1208">Phospholipid metabolism</keyword>
<sequence>MPNKKFSWRERGNSFGFAWQGIKALFRTEHNAWIHGGLTVVVVFLSLLLDVSRTEVCILVLTMAFVWAAEIFNTALEKAMDFISLEKHPQIGLVKDLAAAAVLVSAVAAFVVGLIIFLPKLLHYV</sequence>
<dbReference type="EMBL" id="CP042433">
    <property type="protein sequence ID" value="QEC57706.1"/>
    <property type="molecule type" value="Genomic_DNA"/>
</dbReference>
<protein>
    <submittedName>
        <fullName evidence="20">Diacylglycerol kinase family protein</fullName>
    </submittedName>
</protein>
<evidence type="ECO:0000256" key="7">
    <source>
        <dbReference type="ARBA" id="ARBA00022741"/>
    </source>
</evidence>
<evidence type="ECO:0000313" key="20">
    <source>
        <dbReference type="EMBL" id="QEC57706.1"/>
    </source>
</evidence>
<evidence type="ECO:0000256" key="16">
    <source>
        <dbReference type="PIRSR" id="PIRSR600829-2"/>
    </source>
</evidence>
<dbReference type="Pfam" id="PF01219">
    <property type="entry name" value="DAGK_prokar"/>
    <property type="match status" value="1"/>
</dbReference>
<keyword evidence="3" id="KW-1003">Cell membrane</keyword>
<dbReference type="AlphaFoldDB" id="A0A5B8UMM9"/>
<organism evidence="20 21">
    <name type="scientific">Flavisolibacter ginsenosidimutans</name>
    <dbReference type="NCBI Taxonomy" id="661481"/>
    <lineage>
        <taxon>Bacteria</taxon>
        <taxon>Pseudomonadati</taxon>
        <taxon>Bacteroidota</taxon>
        <taxon>Chitinophagia</taxon>
        <taxon>Chitinophagales</taxon>
        <taxon>Chitinophagaceae</taxon>
        <taxon>Flavisolibacter</taxon>
    </lineage>
</organism>
<dbReference type="GO" id="GO:0005524">
    <property type="term" value="F:ATP binding"/>
    <property type="evidence" value="ECO:0007669"/>
    <property type="project" value="UniProtKB-KW"/>
</dbReference>
<evidence type="ECO:0000256" key="5">
    <source>
        <dbReference type="ARBA" id="ARBA00022679"/>
    </source>
</evidence>
<evidence type="ECO:0000256" key="18">
    <source>
        <dbReference type="PIRSR" id="PIRSR600829-4"/>
    </source>
</evidence>
<dbReference type="Proteomes" id="UP000321204">
    <property type="component" value="Chromosome"/>
</dbReference>
<evidence type="ECO:0000256" key="9">
    <source>
        <dbReference type="ARBA" id="ARBA00022840"/>
    </source>
</evidence>
<dbReference type="GO" id="GO:0008654">
    <property type="term" value="P:phospholipid biosynthetic process"/>
    <property type="evidence" value="ECO:0007669"/>
    <property type="project" value="UniProtKB-KW"/>
</dbReference>
<evidence type="ECO:0000256" key="14">
    <source>
        <dbReference type="ARBA" id="ARBA00023264"/>
    </source>
</evidence>
<keyword evidence="13" id="KW-0594">Phospholipid biosynthesis</keyword>
<feature type="binding site" evidence="17">
    <location>
        <begin position="95"/>
        <end position="96"/>
    </location>
    <ligand>
        <name>ATP</name>
        <dbReference type="ChEBI" id="CHEBI:30616"/>
    </ligand>
</feature>
<evidence type="ECO:0000256" key="12">
    <source>
        <dbReference type="ARBA" id="ARBA00023136"/>
    </source>
</evidence>
<feature type="transmembrane region" description="Helical" evidence="19">
    <location>
        <begin position="58"/>
        <end position="76"/>
    </location>
</feature>
<dbReference type="RefSeq" id="WP_146790308.1">
    <property type="nucleotide sequence ID" value="NZ_BAABIO010000003.1"/>
</dbReference>
<evidence type="ECO:0000256" key="6">
    <source>
        <dbReference type="ARBA" id="ARBA00022692"/>
    </source>
</evidence>
<evidence type="ECO:0000256" key="19">
    <source>
        <dbReference type="SAM" id="Phobius"/>
    </source>
</evidence>
<feature type="binding site" evidence="17">
    <location>
        <begin position="86"/>
        <end position="88"/>
    </location>
    <ligand>
        <name>ATP</name>
        <dbReference type="ChEBI" id="CHEBI:30616"/>
    </ligand>
</feature>
<feature type="binding site" evidence="18">
    <location>
        <position position="29"/>
    </location>
    <ligand>
        <name>a divalent metal cation</name>
        <dbReference type="ChEBI" id="CHEBI:60240"/>
    </ligand>
</feature>
<feature type="binding site" evidence="18">
    <location>
        <position position="77"/>
    </location>
    <ligand>
        <name>a divalent metal cation</name>
        <dbReference type="ChEBI" id="CHEBI:60240"/>
    </ligand>
</feature>
<comment type="subcellular location">
    <subcellularLocation>
        <location evidence="1">Cell membrane</location>
        <topology evidence="1">Multi-pass membrane protein</topology>
    </subcellularLocation>
</comment>
<dbReference type="GO" id="GO:0046872">
    <property type="term" value="F:metal ion binding"/>
    <property type="evidence" value="ECO:0007669"/>
    <property type="project" value="UniProtKB-KW"/>
</dbReference>
<feature type="binding site" evidence="17">
    <location>
        <position position="77"/>
    </location>
    <ligand>
        <name>ATP</name>
        <dbReference type="ChEBI" id="CHEBI:30616"/>
    </ligand>
</feature>
<keyword evidence="11" id="KW-0443">Lipid metabolism</keyword>
<feature type="transmembrane region" description="Helical" evidence="19">
    <location>
        <begin position="32"/>
        <end position="52"/>
    </location>
</feature>
<keyword evidence="21" id="KW-1185">Reference proteome</keyword>
<dbReference type="PANTHER" id="PTHR34299:SF1">
    <property type="entry name" value="DIACYLGLYCEROL KINASE"/>
    <property type="match status" value="1"/>
</dbReference>
<evidence type="ECO:0000256" key="11">
    <source>
        <dbReference type="ARBA" id="ARBA00023098"/>
    </source>
</evidence>
<dbReference type="InterPro" id="IPR036945">
    <property type="entry name" value="DAGK_sf"/>
</dbReference>
<keyword evidence="18" id="KW-0460">Magnesium</keyword>
<dbReference type="InterPro" id="IPR033717">
    <property type="entry name" value="UDPK"/>
</dbReference>
<evidence type="ECO:0000256" key="10">
    <source>
        <dbReference type="ARBA" id="ARBA00022989"/>
    </source>
</evidence>
<evidence type="ECO:0000256" key="2">
    <source>
        <dbReference type="ARBA" id="ARBA00005967"/>
    </source>
</evidence>
<dbReference type="PANTHER" id="PTHR34299">
    <property type="entry name" value="DIACYLGLYCEROL KINASE"/>
    <property type="match status" value="1"/>
</dbReference>
<name>A0A5B8UMM9_9BACT</name>
<dbReference type="CDD" id="cd14265">
    <property type="entry name" value="UDPK_IM_like"/>
    <property type="match status" value="1"/>
</dbReference>
<evidence type="ECO:0000256" key="15">
    <source>
        <dbReference type="PIRSR" id="PIRSR600829-1"/>
    </source>
</evidence>
<comment type="cofactor">
    <cofactor evidence="18">
        <name>Mg(2+)</name>
        <dbReference type="ChEBI" id="CHEBI:18420"/>
    </cofactor>
    <text evidence="18">Mn(2+), Zn(2+), Cd(2+) and Co(2+) support activity to lesser extents.</text>
</comment>
<dbReference type="Gene3D" id="1.10.287.3610">
    <property type="match status" value="1"/>
</dbReference>
<keyword evidence="18" id="KW-0479">Metal-binding</keyword>
<reference evidence="20 21" key="1">
    <citation type="journal article" date="2015" name="Int. J. Syst. Evol. Microbiol.">
        <title>Flavisolibacter ginsenosidimutans sp. nov., with ginsenoside-converting activity isolated from soil used for cultivating ginseng.</title>
        <authorList>
            <person name="Zhao Y."/>
            <person name="Liu Q."/>
            <person name="Kang M.S."/>
            <person name="Jin F."/>
            <person name="Yu H."/>
            <person name="Im W.T."/>
        </authorList>
    </citation>
    <scope>NUCLEOTIDE SEQUENCE [LARGE SCALE GENOMIC DNA]</scope>
    <source>
        <strain evidence="20 21">Gsoil 636</strain>
    </source>
</reference>
<evidence type="ECO:0000256" key="13">
    <source>
        <dbReference type="ARBA" id="ARBA00023209"/>
    </source>
</evidence>
<evidence type="ECO:0000313" key="21">
    <source>
        <dbReference type="Proteomes" id="UP000321204"/>
    </source>
</evidence>
<evidence type="ECO:0000256" key="8">
    <source>
        <dbReference type="ARBA" id="ARBA00022777"/>
    </source>
</evidence>
<evidence type="ECO:0000256" key="4">
    <source>
        <dbReference type="ARBA" id="ARBA00022516"/>
    </source>
</evidence>
<keyword evidence="10 19" id="KW-1133">Transmembrane helix</keyword>
<feature type="transmembrane region" description="Helical" evidence="19">
    <location>
        <begin position="97"/>
        <end position="118"/>
    </location>
</feature>
<evidence type="ECO:0000256" key="3">
    <source>
        <dbReference type="ARBA" id="ARBA00022475"/>
    </source>
</evidence>
<dbReference type="OrthoDB" id="1493837at2"/>
<keyword evidence="5" id="KW-0808">Transferase</keyword>
<keyword evidence="4" id="KW-0444">Lipid biosynthesis</keyword>
<feature type="active site" description="Proton acceptor" evidence="15">
    <location>
        <position position="70"/>
    </location>
</feature>
<keyword evidence="12 19" id="KW-0472">Membrane</keyword>
<dbReference type="KEGG" id="fgg:FSB75_17945"/>
<accession>A0A5B8UMM9</accession>
<keyword evidence="6 19" id="KW-0812">Transmembrane</keyword>
<evidence type="ECO:0000256" key="17">
    <source>
        <dbReference type="PIRSR" id="PIRSR600829-3"/>
    </source>
</evidence>
<dbReference type="GO" id="GO:0005886">
    <property type="term" value="C:plasma membrane"/>
    <property type="evidence" value="ECO:0007669"/>
    <property type="project" value="UniProtKB-SubCell"/>
</dbReference>
<dbReference type="InterPro" id="IPR000829">
    <property type="entry name" value="DAGK"/>
</dbReference>
<dbReference type="GO" id="GO:0016301">
    <property type="term" value="F:kinase activity"/>
    <property type="evidence" value="ECO:0007669"/>
    <property type="project" value="UniProtKB-KW"/>
</dbReference>
<keyword evidence="9 17" id="KW-0067">ATP-binding</keyword>
<feature type="binding site" evidence="16">
    <location>
        <position position="70"/>
    </location>
    <ligand>
        <name>substrate</name>
    </ligand>
</feature>
<evidence type="ECO:0000256" key="1">
    <source>
        <dbReference type="ARBA" id="ARBA00004651"/>
    </source>
</evidence>
<gene>
    <name evidence="20" type="ORF">FSB75_17945</name>
</gene>
<keyword evidence="8 20" id="KW-0418">Kinase</keyword>